<dbReference type="SMART" id="SM00530">
    <property type="entry name" value="HTH_XRE"/>
    <property type="match status" value="1"/>
</dbReference>
<comment type="caution">
    <text evidence="2">The sequence shown here is derived from an EMBL/GenBank/DDBJ whole genome shotgun (WGS) entry which is preliminary data.</text>
</comment>
<dbReference type="Gene3D" id="1.10.260.40">
    <property type="entry name" value="lambda repressor-like DNA-binding domains"/>
    <property type="match status" value="1"/>
</dbReference>
<name>A0A9X2YEA7_9MYCO</name>
<sequence>MVREHSSLAQFRERLRQSRLDRGWSQADLAKHLADKGFGHIYPTTIAKIENRERTVRIDEAAAIADVLGTSVDALMGRTIDDDAELTYALRGLTSAAKRSAEQVQDIVRAIGQARDDIGAGDFSGRDLLQADVKRALQRLEAAQGALATVGQFERGMKPAPTPGEIGK</sequence>
<dbReference type="RefSeq" id="WP_264015233.1">
    <property type="nucleotide sequence ID" value="NZ_JACKSJ010000228.1"/>
</dbReference>
<dbReference type="EMBL" id="JACKSJ010000228">
    <property type="protein sequence ID" value="MCV7173078.1"/>
    <property type="molecule type" value="Genomic_DNA"/>
</dbReference>
<reference evidence="2" key="1">
    <citation type="submission" date="2020-07" db="EMBL/GenBank/DDBJ databases">
        <authorList>
            <person name="Pettersson B.M.F."/>
            <person name="Behra P.R.K."/>
            <person name="Ramesh M."/>
            <person name="Das S."/>
            <person name="Dasgupta S."/>
            <person name="Kirsebom L.A."/>
        </authorList>
    </citation>
    <scope>NUCLEOTIDE SEQUENCE</scope>
    <source>
        <strain evidence="2">DSM 44615</strain>
    </source>
</reference>
<gene>
    <name evidence="2" type="ORF">H7I41_24435</name>
</gene>
<dbReference type="CDD" id="cd00093">
    <property type="entry name" value="HTH_XRE"/>
    <property type="match status" value="1"/>
</dbReference>
<organism evidence="2 3">
    <name type="scientific">[Mycobacterium] manitobense</name>
    <dbReference type="NCBI Taxonomy" id="190147"/>
    <lineage>
        <taxon>Bacteria</taxon>
        <taxon>Bacillati</taxon>
        <taxon>Actinomycetota</taxon>
        <taxon>Actinomycetes</taxon>
        <taxon>Mycobacteriales</taxon>
        <taxon>Mycobacteriaceae</taxon>
        <taxon>Mycolicibacterium</taxon>
    </lineage>
</organism>
<accession>A0A9X2YEA7</accession>
<dbReference type="Pfam" id="PF13560">
    <property type="entry name" value="HTH_31"/>
    <property type="match status" value="1"/>
</dbReference>
<dbReference type="AlphaFoldDB" id="A0A9X2YEA7"/>
<dbReference type="InterPro" id="IPR010982">
    <property type="entry name" value="Lambda_DNA-bd_dom_sf"/>
</dbReference>
<proteinExistence type="predicted"/>
<reference evidence="2" key="2">
    <citation type="journal article" date="2022" name="BMC Genomics">
        <title>Comparative genome analysis of mycobacteria focusing on tRNA and non-coding RNA.</title>
        <authorList>
            <person name="Behra P.R.K."/>
            <person name="Pettersson B.M.F."/>
            <person name="Ramesh M."/>
            <person name="Das S."/>
            <person name="Dasgupta S."/>
            <person name="Kirsebom L.A."/>
        </authorList>
    </citation>
    <scope>NUCLEOTIDE SEQUENCE</scope>
    <source>
        <strain evidence="2">DSM 44615</strain>
    </source>
</reference>
<dbReference type="InterPro" id="IPR001387">
    <property type="entry name" value="Cro/C1-type_HTH"/>
</dbReference>
<evidence type="ECO:0000313" key="2">
    <source>
        <dbReference type="EMBL" id="MCV7173078.1"/>
    </source>
</evidence>
<evidence type="ECO:0000259" key="1">
    <source>
        <dbReference type="PROSITE" id="PS50943"/>
    </source>
</evidence>
<protein>
    <submittedName>
        <fullName evidence="2">Helix-turn-helix transcriptional regulator</fullName>
    </submittedName>
</protein>
<dbReference type="GO" id="GO:0003677">
    <property type="term" value="F:DNA binding"/>
    <property type="evidence" value="ECO:0007669"/>
    <property type="project" value="InterPro"/>
</dbReference>
<dbReference type="Proteomes" id="UP001140293">
    <property type="component" value="Unassembled WGS sequence"/>
</dbReference>
<evidence type="ECO:0000313" key="3">
    <source>
        <dbReference type="Proteomes" id="UP001140293"/>
    </source>
</evidence>
<feature type="domain" description="HTH cro/C1-type" evidence="1">
    <location>
        <begin position="15"/>
        <end position="75"/>
    </location>
</feature>
<keyword evidence="3" id="KW-1185">Reference proteome</keyword>
<dbReference type="SUPFAM" id="SSF47413">
    <property type="entry name" value="lambda repressor-like DNA-binding domains"/>
    <property type="match status" value="1"/>
</dbReference>
<dbReference type="PROSITE" id="PS50943">
    <property type="entry name" value="HTH_CROC1"/>
    <property type="match status" value="1"/>
</dbReference>